<organism evidence="1 2">
    <name type="scientific">Treponema vincentii</name>
    <dbReference type="NCBI Taxonomy" id="69710"/>
    <lineage>
        <taxon>Bacteria</taxon>
        <taxon>Pseudomonadati</taxon>
        <taxon>Spirochaetota</taxon>
        <taxon>Spirochaetia</taxon>
        <taxon>Spirochaetales</taxon>
        <taxon>Treponemataceae</taxon>
        <taxon>Treponema</taxon>
    </lineage>
</organism>
<sequence length="80" mass="8999">MQTSLTTVMAEAVALPYEDRVELLTVLAKSISKSALDTSKKNEQNWGKMLDLYTGCMGGLCSKEDPVEYQRNLREDRVID</sequence>
<dbReference type="RefSeq" id="WP_162664171.1">
    <property type="nucleotide sequence ID" value="NZ_CP048020.1"/>
</dbReference>
<evidence type="ECO:0000313" key="1">
    <source>
        <dbReference type="EMBL" id="QHX43866.1"/>
    </source>
</evidence>
<name>A0A6P1Y1W3_9SPIR</name>
<dbReference type="Proteomes" id="UP000464374">
    <property type="component" value="Chromosome"/>
</dbReference>
<protein>
    <submittedName>
        <fullName evidence="1">Uncharacterized protein</fullName>
    </submittedName>
</protein>
<gene>
    <name evidence="1" type="ORF">GWP43_10870</name>
</gene>
<accession>A0A6P1Y1W3</accession>
<reference evidence="1 2" key="1">
    <citation type="submission" date="2020-01" db="EMBL/GenBank/DDBJ databases">
        <title>Complete genome sequence of a human oral phylogroup 1 Treponema sp. strain ATCC 700766, originally isolated from periodontitis dental plaque.</title>
        <authorList>
            <person name="Chan Y."/>
            <person name="Huo Y.-B."/>
            <person name="Yu X.-L."/>
            <person name="Zeng H."/>
            <person name="Leung W.-K."/>
            <person name="Watt R.M."/>
        </authorList>
    </citation>
    <scope>NUCLEOTIDE SEQUENCE [LARGE SCALE GENOMIC DNA]</scope>
    <source>
        <strain evidence="1 2">OMZ 804</strain>
    </source>
</reference>
<dbReference type="EMBL" id="CP048020">
    <property type="protein sequence ID" value="QHX43866.1"/>
    <property type="molecule type" value="Genomic_DNA"/>
</dbReference>
<proteinExistence type="predicted"/>
<dbReference type="KEGG" id="trz:GWP43_10870"/>
<evidence type="ECO:0000313" key="2">
    <source>
        <dbReference type="Proteomes" id="UP000464374"/>
    </source>
</evidence>
<dbReference type="AlphaFoldDB" id="A0A6P1Y1W3"/>